<protein>
    <submittedName>
        <fullName evidence="1">Uncharacterized protein</fullName>
    </submittedName>
</protein>
<evidence type="ECO:0000313" key="1">
    <source>
        <dbReference type="EMBL" id="AWY04476.1"/>
    </source>
</evidence>
<gene>
    <name evidence="1" type="primary">20</name>
    <name evidence="1" type="ORF">SEA_ANNASERENA_20</name>
</gene>
<dbReference type="EMBL" id="MH271292">
    <property type="protein sequence ID" value="AWY04476.1"/>
    <property type="molecule type" value="Genomic_DNA"/>
</dbReference>
<accession>A0A2Z4Q3D9</accession>
<name>A0A2Z4Q3D9_9CAUD</name>
<organism evidence="1 2">
    <name type="scientific">Microbacterium phage AnnaSerena</name>
    <dbReference type="NCBI Taxonomy" id="2201432"/>
    <lineage>
        <taxon>Viruses</taxon>
        <taxon>Duplodnaviria</taxon>
        <taxon>Heunggongvirae</taxon>
        <taxon>Uroviricota</taxon>
        <taxon>Caudoviricetes</taxon>
        <taxon>Krampusvirus</taxon>
        <taxon>Krampusvirus krampus</taxon>
    </lineage>
</organism>
<dbReference type="Proteomes" id="UP000251068">
    <property type="component" value="Segment"/>
</dbReference>
<reference evidence="1 2" key="1">
    <citation type="submission" date="2018-04" db="EMBL/GenBank/DDBJ databases">
        <authorList>
            <person name="Harrington T."/>
            <person name="Washburn E."/>
            <person name="Bricker J."/>
            <person name="McKinney A."/>
            <person name="Betsko A.J."/>
            <person name="Garlena R.A."/>
            <person name="Russell D.A."/>
            <person name="Pope W.A."/>
            <person name="Jacobs-Sera D."/>
            <person name="Hatfull G.F."/>
        </authorList>
    </citation>
    <scope>NUCLEOTIDE SEQUENCE [LARGE SCALE GENOMIC DNA]</scope>
</reference>
<sequence>MATPAQIAEVRANTQEYVNVAPYTDEYISGLIDSYGVTETEHKIWIAKRNTVANLVDISEGGSSRKNSQLFEAYNKIVAGYEEGGVTPSGRRAPRTRAIERA</sequence>
<evidence type="ECO:0000313" key="2">
    <source>
        <dbReference type="Proteomes" id="UP000251068"/>
    </source>
</evidence>
<proteinExistence type="predicted"/>